<evidence type="ECO:0000256" key="2">
    <source>
        <dbReference type="ARBA" id="ARBA00009347"/>
    </source>
</evidence>
<dbReference type="EMBL" id="UGRY01000002">
    <property type="protein sequence ID" value="SUA75891.1"/>
    <property type="molecule type" value="Genomic_DNA"/>
</dbReference>
<accession>A0A378YHB6</accession>
<dbReference type="STRING" id="1406858.GCA_000710895_06171"/>
<dbReference type="InterPro" id="IPR036250">
    <property type="entry name" value="AcylCo_DH-like_C"/>
</dbReference>
<feature type="domain" description="Acyl-CoA dehydrogenase/oxidase N-terminal" evidence="10">
    <location>
        <begin position="6"/>
        <end position="122"/>
    </location>
</feature>
<evidence type="ECO:0000259" key="8">
    <source>
        <dbReference type="Pfam" id="PF00441"/>
    </source>
</evidence>
<dbReference type="InterPro" id="IPR052161">
    <property type="entry name" value="Mycobact_Acyl-CoA_DH"/>
</dbReference>
<keyword evidence="3 7" id="KW-0285">Flavoprotein</keyword>
<dbReference type="Gene3D" id="1.20.140.10">
    <property type="entry name" value="Butyryl-CoA Dehydrogenase, subunit A, domain 3"/>
    <property type="match status" value="1"/>
</dbReference>
<evidence type="ECO:0000259" key="9">
    <source>
        <dbReference type="Pfam" id="PF02770"/>
    </source>
</evidence>
<dbReference type="InterPro" id="IPR046373">
    <property type="entry name" value="Acyl-CoA_Oxase/DH_mid-dom_sf"/>
</dbReference>
<dbReference type="SUPFAM" id="SSF56645">
    <property type="entry name" value="Acyl-CoA dehydrogenase NM domain-like"/>
    <property type="match status" value="1"/>
</dbReference>
<comment type="similarity">
    <text evidence="2 7">Belongs to the acyl-CoA dehydrogenase family.</text>
</comment>
<name>A0A378YHB6_9NOCA</name>
<evidence type="ECO:0000256" key="3">
    <source>
        <dbReference type="ARBA" id="ARBA00022630"/>
    </source>
</evidence>
<dbReference type="Pfam" id="PF00441">
    <property type="entry name" value="Acyl-CoA_dh_1"/>
    <property type="match status" value="1"/>
</dbReference>
<proteinExistence type="inferred from homology"/>
<dbReference type="InterPro" id="IPR009100">
    <property type="entry name" value="AcylCoA_DH/oxidase_NM_dom_sf"/>
</dbReference>
<dbReference type="Gene3D" id="2.40.110.10">
    <property type="entry name" value="Butyryl-CoA Dehydrogenase, subunit A, domain 2"/>
    <property type="match status" value="1"/>
</dbReference>
<dbReference type="GO" id="GO:0050660">
    <property type="term" value="F:flavin adenine dinucleotide binding"/>
    <property type="evidence" value="ECO:0007669"/>
    <property type="project" value="InterPro"/>
</dbReference>
<dbReference type="OrthoDB" id="2431337at2"/>
<evidence type="ECO:0000256" key="5">
    <source>
        <dbReference type="ARBA" id="ARBA00023002"/>
    </source>
</evidence>
<dbReference type="Gene3D" id="1.10.540.10">
    <property type="entry name" value="Acyl-CoA dehydrogenase/oxidase, N-terminal domain"/>
    <property type="match status" value="1"/>
</dbReference>
<dbReference type="GO" id="GO:0005886">
    <property type="term" value="C:plasma membrane"/>
    <property type="evidence" value="ECO:0007669"/>
    <property type="project" value="TreeGrafter"/>
</dbReference>
<comment type="cofactor">
    <cofactor evidence="1 7">
        <name>FAD</name>
        <dbReference type="ChEBI" id="CHEBI:57692"/>
    </cofactor>
</comment>
<evidence type="ECO:0000256" key="7">
    <source>
        <dbReference type="RuleBase" id="RU362125"/>
    </source>
</evidence>
<dbReference type="InterPro" id="IPR037069">
    <property type="entry name" value="AcylCoA_DH/ox_N_sf"/>
</dbReference>
<sequence length="397" mass="44155">MRIAYTPEQEQLRAELREYFARLITPERREALSAQTGEYGHGNVYREVVAEMGRDGWLALGWPKEYGGQDRSTMDQLIFTDEAAIAGAPVPFLTINSVAPTIMHYGTEEQKRFFLPKIAAGELHFSIGYSEPGAGTDLASLRTTAVRDGDEWIINGQKMWTSLIAYADYIWLAARTDPNAKKHKGISMFIVPTTAEGFSWTPVHTMAGPDTSATYYQDVRVKHSDMVGPENGGWALVTNQLNHERVALTSSAPLALAVRQTVEWAREAKTSTGSRVIDQEWVRINLARVHAKVEYLKLLNWEIASRADAGGDAAPRPWDASTCKVYGTELATEAYRLLMEVLGPQAYLRQDSPGAQLRGRLERMHRACLILTFGGGTNEVQRDIIAMTALRQPPSAR</sequence>
<dbReference type="PANTHER" id="PTHR43292:SF3">
    <property type="entry name" value="ACYL-COA DEHYDROGENASE FADE29"/>
    <property type="match status" value="1"/>
</dbReference>
<dbReference type="AlphaFoldDB" id="A0A378YHB6"/>
<keyword evidence="5 7" id="KW-0560">Oxidoreductase</keyword>
<dbReference type="RefSeq" id="WP_039809211.1">
    <property type="nucleotide sequence ID" value="NZ_UGRY01000002.1"/>
</dbReference>
<evidence type="ECO:0000256" key="1">
    <source>
        <dbReference type="ARBA" id="ARBA00001974"/>
    </source>
</evidence>
<dbReference type="InterPro" id="IPR009075">
    <property type="entry name" value="AcylCo_DH/oxidase_C"/>
</dbReference>
<evidence type="ECO:0000256" key="6">
    <source>
        <dbReference type="ARBA" id="ARBA00052546"/>
    </source>
</evidence>
<dbReference type="InterPro" id="IPR013786">
    <property type="entry name" value="AcylCoA_DH/ox_N"/>
</dbReference>
<dbReference type="FunFam" id="2.40.110.10:FF:000002">
    <property type="entry name" value="Acyl-CoA dehydrogenase fadE12"/>
    <property type="match status" value="1"/>
</dbReference>
<dbReference type="Pfam" id="PF02770">
    <property type="entry name" value="Acyl-CoA_dh_M"/>
    <property type="match status" value="1"/>
</dbReference>
<comment type="catalytic activity">
    <reaction evidence="6">
        <text>a 2,3-saturated acyl-CoA + A = a 2,3-dehydroacyl-CoA + AH2</text>
        <dbReference type="Rhea" id="RHEA:48608"/>
        <dbReference type="ChEBI" id="CHEBI:13193"/>
        <dbReference type="ChEBI" id="CHEBI:17499"/>
        <dbReference type="ChEBI" id="CHEBI:60015"/>
        <dbReference type="ChEBI" id="CHEBI:65111"/>
    </reaction>
</comment>
<evidence type="ECO:0000256" key="4">
    <source>
        <dbReference type="ARBA" id="ARBA00022827"/>
    </source>
</evidence>
<dbReference type="InterPro" id="IPR006091">
    <property type="entry name" value="Acyl-CoA_Oxase/DH_mid-dom"/>
</dbReference>
<feature type="domain" description="Acyl-CoA oxidase/dehydrogenase middle" evidence="9">
    <location>
        <begin position="127"/>
        <end position="214"/>
    </location>
</feature>
<dbReference type="EC" id="1.3.99.-" evidence="11"/>
<feature type="domain" description="Acyl-CoA dehydrogenase/oxidase C-terminal" evidence="8">
    <location>
        <begin position="231"/>
        <end position="389"/>
    </location>
</feature>
<keyword evidence="4 7" id="KW-0274">FAD</keyword>
<evidence type="ECO:0000313" key="11">
    <source>
        <dbReference type="EMBL" id="SUA75891.1"/>
    </source>
</evidence>
<keyword evidence="12" id="KW-1185">Reference proteome</keyword>
<gene>
    <name evidence="11" type="ORF">NCTC1934_02286</name>
</gene>
<dbReference type="GO" id="GO:0016627">
    <property type="term" value="F:oxidoreductase activity, acting on the CH-CH group of donors"/>
    <property type="evidence" value="ECO:0007669"/>
    <property type="project" value="InterPro"/>
</dbReference>
<reference evidence="11 12" key="1">
    <citation type="submission" date="2018-06" db="EMBL/GenBank/DDBJ databases">
        <authorList>
            <consortium name="Pathogen Informatics"/>
            <person name="Doyle S."/>
        </authorList>
    </citation>
    <scope>NUCLEOTIDE SEQUENCE [LARGE SCALE GENOMIC DNA]</scope>
    <source>
        <strain evidence="11 12">NCTC1934</strain>
    </source>
</reference>
<organism evidence="11 12">
    <name type="scientific">Nocardia otitidiscaviarum</name>
    <dbReference type="NCBI Taxonomy" id="1823"/>
    <lineage>
        <taxon>Bacteria</taxon>
        <taxon>Bacillati</taxon>
        <taxon>Actinomycetota</taxon>
        <taxon>Actinomycetes</taxon>
        <taxon>Mycobacteriales</taxon>
        <taxon>Nocardiaceae</taxon>
        <taxon>Nocardia</taxon>
    </lineage>
</organism>
<dbReference type="SUPFAM" id="SSF47203">
    <property type="entry name" value="Acyl-CoA dehydrogenase C-terminal domain-like"/>
    <property type="match status" value="1"/>
</dbReference>
<dbReference type="PANTHER" id="PTHR43292">
    <property type="entry name" value="ACYL-COA DEHYDROGENASE"/>
    <property type="match status" value="1"/>
</dbReference>
<evidence type="ECO:0000313" key="12">
    <source>
        <dbReference type="Proteomes" id="UP000255467"/>
    </source>
</evidence>
<protein>
    <submittedName>
        <fullName evidence="11">Acyl-CoA dehydrogenase fadE12</fullName>
        <ecNumber evidence="11">1.3.99.-</ecNumber>
    </submittedName>
</protein>
<evidence type="ECO:0000259" key="10">
    <source>
        <dbReference type="Pfam" id="PF02771"/>
    </source>
</evidence>
<dbReference type="Proteomes" id="UP000255467">
    <property type="component" value="Unassembled WGS sequence"/>
</dbReference>
<dbReference type="Pfam" id="PF02771">
    <property type="entry name" value="Acyl-CoA_dh_N"/>
    <property type="match status" value="1"/>
</dbReference>